<dbReference type="InterPro" id="IPR000866">
    <property type="entry name" value="AhpC/TSA"/>
</dbReference>
<dbReference type="InterPro" id="IPR036182">
    <property type="entry name" value="PCuAC_sf"/>
</dbReference>
<dbReference type="InterPro" id="IPR058248">
    <property type="entry name" value="Lxx211020-like"/>
</dbReference>
<evidence type="ECO:0000256" key="1">
    <source>
        <dbReference type="ARBA" id="ARBA00023284"/>
    </source>
</evidence>
<dbReference type="Proteomes" id="UP000075653">
    <property type="component" value="Unassembled WGS sequence"/>
</dbReference>
<feature type="signal peptide" evidence="2">
    <location>
        <begin position="1"/>
        <end position="22"/>
    </location>
</feature>
<dbReference type="AlphaFoldDB" id="A0A149W1D2"/>
<dbReference type="InterPro" id="IPR036249">
    <property type="entry name" value="Thioredoxin-like_sf"/>
</dbReference>
<dbReference type="GO" id="GO:0016209">
    <property type="term" value="F:antioxidant activity"/>
    <property type="evidence" value="ECO:0007669"/>
    <property type="project" value="InterPro"/>
</dbReference>
<dbReference type="InterPro" id="IPR007410">
    <property type="entry name" value="LpqE-like"/>
</dbReference>
<evidence type="ECO:0000313" key="4">
    <source>
        <dbReference type="EMBL" id="KXW59267.1"/>
    </source>
</evidence>
<organism evidence="4 5">
    <name type="scientific">Ferrovum myxofaciens</name>
    <dbReference type="NCBI Taxonomy" id="416213"/>
    <lineage>
        <taxon>Bacteria</taxon>
        <taxon>Pseudomonadati</taxon>
        <taxon>Pseudomonadota</taxon>
        <taxon>Betaproteobacteria</taxon>
        <taxon>Ferrovales</taxon>
        <taxon>Ferrovaceae</taxon>
        <taxon>Ferrovum</taxon>
    </lineage>
</organism>
<comment type="caution">
    <text evidence="4">The sequence shown here is derived from an EMBL/GenBank/DDBJ whole genome shotgun (WGS) entry which is preliminary data.</text>
</comment>
<proteinExistence type="predicted"/>
<protein>
    <submittedName>
        <fullName evidence="4">Sporulation thiol-disulfide oxidoreductase A</fullName>
    </submittedName>
</protein>
<keyword evidence="2" id="KW-0732">Signal</keyword>
<evidence type="ECO:0000256" key="2">
    <source>
        <dbReference type="SAM" id="SignalP"/>
    </source>
</evidence>
<evidence type="ECO:0000313" key="5">
    <source>
        <dbReference type="Proteomes" id="UP000075653"/>
    </source>
</evidence>
<dbReference type="SUPFAM" id="SSF52833">
    <property type="entry name" value="Thioredoxin-like"/>
    <property type="match status" value="1"/>
</dbReference>
<feature type="chain" id="PRO_5007557644" evidence="2">
    <location>
        <begin position="23"/>
        <end position="305"/>
    </location>
</feature>
<dbReference type="PANTHER" id="PTHR36302:SF1">
    <property type="entry name" value="COPPER CHAPERONE PCU(A)C"/>
    <property type="match status" value="1"/>
</dbReference>
<sequence length="305" mass="33723">MQRSIFWFIVASLLGSAPLVQALEMNAPVPAYTLNLEGGGRVTAQSERGHVTLLHFWASWCVPCREEMPRLEKLYQKYHARGLDIIAIDMDSSEDQPMARDMMKNYHFPWVLKNHAEVDEFGRIWRMPLSILVDRKGIVRQNAWAADDDHGLPESVLLAGIEPLLSPTSAPVSESAVQAAHTPIIQILHPMARATAPGQEEGVVYLTLVNPGDREDALEGADSAVAGHIMLHQTMEMEGDMAHMEHEYHLVIPAHGQVTLAPGGHHLMLEDLDHPLVAGQTVPLDLHFQHSAPVHVDVPITPLVP</sequence>
<dbReference type="RefSeq" id="WP_062187287.1">
    <property type="nucleotide sequence ID" value="NZ_CP149475.1"/>
</dbReference>
<dbReference type="Pfam" id="PF04314">
    <property type="entry name" value="PCuAC"/>
    <property type="match status" value="1"/>
</dbReference>
<dbReference type="InterPro" id="IPR017937">
    <property type="entry name" value="Thioredoxin_CS"/>
</dbReference>
<dbReference type="STRING" id="1789004.FEMY_01800"/>
<evidence type="ECO:0000259" key="3">
    <source>
        <dbReference type="PROSITE" id="PS51352"/>
    </source>
</evidence>
<keyword evidence="1" id="KW-0676">Redox-active center</keyword>
<dbReference type="EMBL" id="LRRD01000003">
    <property type="protein sequence ID" value="KXW59267.1"/>
    <property type="molecule type" value="Genomic_DNA"/>
</dbReference>
<dbReference type="Gene3D" id="2.60.40.1890">
    <property type="entry name" value="PCu(A)C copper chaperone"/>
    <property type="match status" value="1"/>
</dbReference>
<feature type="domain" description="Thioredoxin" evidence="3">
    <location>
        <begin position="23"/>
        <end position="166"/>
    </location>
</feature>
<gene>
    <name evidence="4" type="primary">stoA</name>
    <name evidence="4" type="ORF">FEMY_01800</name>
</gene>
<dbReference type="InterPro" id="IPR013766">
    <property type="entry name" value="Thioredoxin_domain"/>
</dbReference>
<keyword evidence="5" id="KW-1185">Reference proteome</keyword>
<dbReference type="PROSITE" id="PS00194">
    <property type="entry name" value="THIOREDOXIN_1"/>
    <property type="match status" value="1"/>
</dbReference>
<dbReference type="CDD" id="cd02966">
    <property type="entry name" value="TlpA_like_family"/>
    <property type="match status" value="1"/>
</dbReference>
<dbReference type="PROSITE" id="PS51352">
    <property type="entry name" value="THIOREDOXIN_2"/>
    <property type="match status" value="1"/>
</dbReference>
<dbReference type="Pfam" id="PF00578">
    <property type="entry name" value="AhpC-TSA"/>
    <property type="match status" value="1"/>
</dbReference>
<dbReference type="GO" id="GO:0015036">
    <property type="term" value="F:disulfide oxidoreductase activity"/>
    <property type="evidence" value="ECO:0007669"/>
    <property type="project" value="UniProtKB-ARBA"/>
</dbReference>
<reference evidence="4 5" key="1">
    <citation type="submission" date="2016-01" db="EMBL/GenBank/DDBJ databases">
        <title>Genome sequence of the acidophilic iron oxidising Ferrovum strain Z-31.</title>
        <authorList>
            <person name="Poehlein A."/>
            <person name="Ullrich S.R."/>
            <person name="Schloemann M."/>
            <person name="Muehling M."/>
            <person name="Daniel R."/>
        </authorList>
    </citation>
    <scope>NUCLEOTIDE SEQUENCE [LARGE SCALE GENOMIC DNA]</scope>
    <source>
        <strain evidence="4 5">Z-31</strain>
    </source>
</reference>
<dbReference type="SUPFAM" id="SSF110087">
    <property type="entry name" value="DR1885-like metal-binding protein"/>
    <property type="match status" value="1"/>
</dbReference>
<dbReference type="Gene3D" id="3.40.30.10">
    <property type="entry name" value="Glutaredoxin"/>
    <property type="match status" value="1"/>
</dbReference>
<dbReference type="PANTHER" id="PTHR36302">
    <property type="entry name" value="BLR7088 PROTEIN"/>
    <property type="match status" value="1"/>
</dbReference>
<dbReference type="PATRIC" id="fig|1789004.3.peg.180"/>
<accession>A0A149W1D2</accession>
<name>A0A149W1D2_9PROT</name>